<evidence type="ECO:0000313" key="1">
    <source>
        <dbReference type="EMBL" id="MFD0766020.1"/>
    </source>
</evidence>
<dbReference type="InterPro" id="IPR005198">
    <property type="entry name" value="Glyco_hydro_76"/>
</dbReference>
<gene>
    <name evidence="1" type="ORF">ACFQZI_14245</name>
</gene>
<dbReference type="PANTHER" id="PTHR47791">
    <property type="entry name" value="MEIOTICALLY UP-REGULATED GENE 191 PROTEIN"/>
    <property type="match status" value="1"/>
</dbReference>
<evidence type="ECO:0000313" key="2">
    <source>
        <dbReference type="Proteomes" id="UP001597073"/>
    </source>
</evidence>
<dbReference type="InterPro" id="IPR053169">
    <property type="entry name" value="MUG_Protein"/>
</dbReference>
<sequence>MLLQRSIIFRLFLPAIIVASSSHISSAQQKLSAKYQQRAEAMYANIWKRYRVPSQPGLFSENYPSNKNDTLNYFQGEGIKEKEVSFLWPFSGVFSATNVLMRAPGLKNKYKPFQDSLVLGIEQYRDTVRKPAGYQAYPVKFEKADRYYDDNGLVGIDYMESYFNTKNALYLQRAKDVFKFILSGWNDDVGGGVTWLEGHNDQKPACTNGMATLTALKIYQGCTDKYYLEQGKRFYKWMYETLRDTTTGVITNDVKLNGKQNRTFWTYNTGSLIEAAVMLYRFTGEKQYLQQAQQLAADSYKYYSNVTHDKNLTLHIDLPWFVTVLFRGYEALYKIDGNYKYIAAIEHDLNYAWQTSQDKYGLTTHSWLPRKDELSKPKWLLDEACIAELYARLSLIKGAKNKSD</sequence>
<dbReference type="GO" id="GO:0016787">
    <property type="term" value="F:hydrolase activity"/>
    <property type="evidence" value="ECO:0007669"/>
    <property type="project" value="UniProtKB-KW"/>
</dbReference>
<dbReference type="RefSeq" id="WP_377143545.1">
    <property type="nucleotide sequence ID" value="NZ_JBHTIA010000009.1"/>
</dbReference>
<reference evidence="2" key="1">
    <citation type="journal article" date="2019" name="Int. J. Syst. Evol. Microbiol.">
        <title>The Global Catalogue of Microorganisms (GCM) 10K type strain sequencing project: providing services to taxonomists for standard genome sequencing and annotation.</title>
        <authorList>
            <consortium name="The Broad Institute Genomics Platform"/>
            <consortium name="The Broad Institute Genome Sequencing Center for Infectious Disease"/>
            <person name="Wu L."/>
            <person name="Ma J."/>
        </authorList>
    </citation>
    <scope>NUCLEOTIDE SEQUENCE [LARGE SCALE GENOMIC DNA]</scope>
    <source>
        <strain evidence="2">CCUG 60742</strain>
    </source>
</reference>
<dbReference type="EMBL" id="JBHTIA010000009">
    <property type="protein sequence ID" value="MFD0766020.1"/>
    <property type="molecule type" value="Genomic_DNA"/>
</dbReference>
<proteinExistence type="predicted"/>
<dbReference type="InterPro" id="IPR008928">
    <property type="entry name" value="6-hairpin_glycosidase_sf"/>
</dbReference>
<comment type="caution">
    <text evidence="1">The sequence shown here is derived from an EMBL/GenBank/DDBJ whole genome shotgun (WGS) entry which is preliminary data.</text>
</comment>
<accession>A0ABW2ZIH8</accession>
<dbReference type="Gene3D" id="1.50.10.20">
    <property type="match status" value="1"/>
</dbReference>
<name>A0ABW2ZIH8_9SPHI</name>
<dbReference type="PANTHER" id="PTHR47791:SF4">
    <property type="entry name" value="(PUTATIVE SECRETED PROTEIN)-RELATED"/>
    <property type="match status" value="1"/>
</dbReference>
<keyword evidence="2" id="KW-1185">Reference proteome</keyword>
<organism evidence="1 2">
    <name type="scientific">Mucilaginibacter lutimaris</name>
    <dbReference type="NCBI Taxonomy" id="931629"/>
    <lineage>
        <taxon>Bacteria</taxon>
        <taxon>Pseudomonadati</taxon>
        <taxon>Bacteroidota</taxon>
        <taxon>Sphingobacteriia</taxon>
        <taxon>Sphingobacteriales</taxon>
        <taxon>Sphingobacteriaceae</taxon>
        <taxon>Mucilaginibacter</taxon>
    </lineage>
</organism>
<dbReference type="Pfam" id="PF03663">
    <property type="entry name" value="Glyco_hydro_76"/>
    <property type="match status" value="1"/>
</dbReference>
<keyword evidence="1" id="KW-0378">Hydrolase</keyword>
<dbReference type="PIRSF" id="PIRSF021505">
    <property type="entry name" value="O_gly_hdrol"/>
    <property type="match status" value="1"/>
</dbReference>
<dbReference type="InterPro" id="IPR014512">
    <property type="entry name" value="O_gly_hydro"/>
</dbReference>
<dbReference type="SUPFAM" id="SSF48208">
    <property type="entry name" value="Six-hairpin glycosidases"/>
    <property type="match status" value="1"/>
</dbReference>
<dbReference type="Proteomes" id="UP001597073">
    <property type="component" value="Unassembled WGS sequence"/>
</dbReference>
<protein>
    <submittedName>
        <fullName evidence="1">Glycoside hydrolase family 76 protein</fullName>
    </submittedName>
</protein>